<keyword evidence="1" id="KW-0862">Zinc</keyword>
<dbReference type="PROSITE" id="PS00028">
    <property type="entry name" value="ZINC_FINGER_C2H2_1"/>
    <property type="match status" value="1"/>
</dbReference>
<dbReference type="AlphaFoldDB" id="A0A4P9ZYW7"/>
<feature type="region of interest" description="Disordered" evidence="2">
    <location>
        <begin position="51"/>
        <end position="73"/>
    </location>
</feature>
<reference evidence="5" key="1">
    <citation type="journal article" date="2018" name="Nat. Microbiol.">
        <title>Leveraging single-cell genomics to expand the fungal tree of life.</title>
        <authorList>
            <person name="Ahrendt S.R."/>
            <person name="Quandt C.A."/>
            <person name="Ciobanu D."/>
            <person name="Clum A."/>
            <person name="Salamov A."/>
            <person name="Andreopoulos B."/>
            <person name="Cheng J.F."/>
            <person name="Woyke T."/>
            <person name="Pelin A."/>
            <person name="Henrissat B."/>
            <person name="Reynolds N.K."/>
            <person name="Benny G.L."/>
            <person name="Smith M.E."/>
            <person name="James T.Y."/>
            <person name="Grigoriev I.V."/>
        </authorList>
    </citation>
    <scope>NUCLEOTIDE SEQUENCE [LARGE SCALE GENOMIC DNA]</scope>
    <source>
        <strain evidence="5">RSA 468</strain>
    </source>
</reference>
<feature type="region of interest" description="Disordered" evidence="2">
    <location>
        <begin position="123"/>
        <end position="155"/>
    </location>
</feature>
<evidence type="ECO:0000313" key="5">
    <source>
        <dbReference type="Proteomes" id="UP000268162"/>
    </source>
</evidence>
<dbReference type="Proteomes" id="UP000268162">
    <property type="component" value="Unassembled WGS sequence"/>
</dbReference>
<keyword evidence="1" id="KW-0479">Metal-binding</keyword>
<proteinExistence type="predicted"/>
<keyword evidence="1" id="KW-0863">Zinc-finger</keyword>
<feature type="compositionally biased region" description="Basic residues" evidence="2">
    <location>
        <begin position="56"/>
        <end position="65"/>
    </location>
</feature>
<evidence type="ECO:0000256" key="1">
    <source>
        <dbReference type="PROSITE-ProRule" id="PRU00042"/>
    </source>
</evidence>
<gene>
    <name evidence="4" type="ORF">BJ085DRAFT_29641</name>
</gene>
<feature type="domain" description="C2H2-type" evidence="3">
    <location>
        <begin position="193"/>
        <end position="221"/>
    </location>
</feature>
<dbReference type="Gene3D" id="3.30.160.60">
    <property type="entry name" value="Classic Zinc Finger"/>
    <property type="match status" value="1"/>
</dbReference>
<dbReference type="InterPro" id="IPR013087">
    <property type="entry name" value="Znf_C2H2_type"/>
</dbReference>
<dbReference type="GO" id="GO:0008270">
    <property type="term" value="F:zinc ion binding"/>
    <property type="evidence" value="ECO:0007669"/>
    <property type="project" value="UniProtKB-KW"/>
</dbReference>
<organism evidence="4 5">
    <name type="scientific">Dimargaris cristalligena</name>
    <dbReference type="NCBI Taxonomy" id="215637"/>
    <lineage>
        <taxon>Eukaryota</taxon>
        <taxon>Fungi</taxon>
        <taxon>Fungi incertae sedis</taxon>
        <taxon>Zoopagomycota</taxon>
        <taxon>Kickxellomycotina</taxon>
        <taxon>Dimargaritomycetes</taxon>
        <taxon>Dimargaritales</taxon>
        <taxon>Dimargaritaceae</taxon>
        <taxon>Dimargaris</taxon>
    </lineage>
</organism>
<protein>
    <recommendedName>
        <fullName evidence="3">C2H2-type domain-containing protein</fullName>
    </recommendedName>
</protein>
<evidence type="ECO:0000259" key="3">
    <source>
        <dbReference type="PROSITE" id="PS50157"/>
    </source>
</evidence>
<dbReference type="PROSITE" id="PS50157">
    <property type="entry name" value="ZINC_FINGER_C2H2_2"/>
    <property type="match status" value="1"/>
</dbReference>
<accession>A0A4P9ZYW7</accession>
<sequence>MPGYVTLVAAGDNTAGNICRPRPALEFTPASSTEDKAISLDFIVNDIDTPSDSPVRTRRAPYPHHTRPDITGTDGVYTLAGSTLAWRDGSRTSGPSYPWDGVDRTIIGNGNYHGKYSNENEARTVTGGGIVPSGGGSGVGSQDKPSPPNRSNRSAVRHYCRNCKKWLPAGTNDDDDNGNNAPHDPSHKISTSYRCTKCDRFCTNSQVLQKHYDNVHQPIRCPNCQIRFTGRHSLIRHIRKICGGSSYGCPK</sequence>
<keyword evidence="5" id="KW-1185">Reference proteome</keyword>
<evidence type="ECO:0000256" key="2">
    <source>
        <dbReference type="SAM" id="MobiDB-lite"/>
    </source>
</evidence>
<feature type="compositionally biased region" description="Gly residues" evidence="2">
    <location>
        <begin position="126"/>
        <end position="139"/>
    </location>
</feature>
<dbReference type="SMART" id="SM00355">
    <property type="entry name" value="ZnF_C2H2"/>
    <property type="match status" value="2"/>
</dbReference>
<dbReference type="EMBL" id="ML002313">
    <property type="protein sequence ID" value="RKP38955.1"/>
    <property type="molecule type" value="Genomic_DNA"/>
</dbReference>
<evidence type="ECO:0000313" key="4">
    <source>
        <dbReference type="EMBL" id="RKP38955.1"/>
    </source>
</evidence>
<name>A0A4P9ZYW7_9FUNG</name>